<dbReference type="Pfam" id="PF01844">
    <property type="entry name" value="HNH"/>
    <property type="match status" value="1"/>
</dbReference>
<keyword evidence="2" id="KW-0378">Hydrolase</keyword>
<dbReference type="GO" id="GO:0008270">
    <property type="term" value="F:zinc ion binding"/>
    <property type="evidence" value="ECO:0007669"/>
    <property type="project" value="InterPro"/>
</dbReference>
<dbReference type="CDD" id="cd00085">
    <property type="entry name" value="HNHc"/>
    <property type="match status" value="1"/>
</dbReference>
<organism evidence="2 3">
    <name type="scientific">Empedobacter falsenii</name>
    <dbReference type="NCBI Taxonomy" id="343874"/>
    <lineage>
        <taxon>Bacteria</taxon>
        <taxon>Pseudomonadati</taxon>
        <taxon>Bacteroidota</taxon>
        <taxon>Flavobacteriia</taxon>
        <taxon>Flavobacteriales</taxon>
        <taxon>Weeksellaceae</taxon>
        <taxon>Empedobacter</taxon>
    </lineage>
</organism>
<evidence type="ECO:0000313" key="3">
    <source>
        <dbReference type="Proteomes" id="UP001173578"/>
    </source>
</evidence>
<dbReference type="InterPro" id="IPR002711">
    <property type="entry name" value="HNH"/>
</dbReference>
<protein>
    <submittedName>
        <fullName evidence="2">HNH endonuclease</fullName>
    </submittedName>
</protein>
<dbReference type="Proteomes" id="UP001173578">
    <property type="component" value="Unassembled WGS sequence"/>
</dbReference>
<proteinExistence type="predicted"/>
<dbReference type="InterPro" id="IPR052892">
    <property type="entry name" value="NA-targeting_endonuclease"/>
</dbReference>
<feature type="domain" description="HNH nuclease" evidence="1">
    <location>
        <begin position="66"/>
        <end position="120"/>
    </location>
</feature>
<sequence length="127" mass="14703">MNSLRFSNDKAYTTCDYDPERRTEITNVEFKHYSDCQEFSTYHFNLQNKPKQRVAQNTKRKTISKTIRFAILQRDKFTCKYCGNKATENIKLHVDHVIPVSKGGTDDLNNLVTSCSECNIGKSDKII</sequence>
<dbReference type="EMBL" id="JACALR010000003">
    <property type="protein sequence ID" value="MDM1551183.1"/>
    <property type="molecule type" value="Genomic_DNA"/>
</dbReference>
<evidence type="ECO:0000313" key="2">
    <source>
        <dbReference type="EMBL" id="MDM1551183.1"/>
    </source>
</evidence>
<reference evidence="2" key="1">
    <citation type="submission" date="2020-06" db="EMBL/GenBank/DDBJ databases">
        <authorList>
            <person name="Dong N."/>
        </authorList>
    </citation>
    <scope>NUCLEOTIDE SEQUENCE</scope>
    <source>
        <strain evidence="2">210</strain>
    </source>
</reference>
<dbReference type="PANTHER" id="PTHR33877">
    <property type="entry name" value="SLL1193 PROTEIN"/>
    <property type="match status" value="1"/>
</dbReference>
<evidence type="ECO:0000259" key="1">
    <source>
        <dbReference type="SMART" id="SM00507"/>
    </source>
</evidence>
<keyword evidence="2" id="KW-0540">Nuclease</keyword>
<keyword evidence="2" id="KW-0255">Endonuclease</keyword>
<accession>A0AAW7DGZ0</accession>
<dbReference type="GO" id="GO:0003676">
    <property type="term" value="F:nucleic acid binding"/>
    <property type="evidence" value="ECO:0007669"/>
    <property type="project" value="InterPro"/>
</dbReference>
<dbReference type="PANTHER" id="PTHR33877:SF2">
    <property type="entry name" value="OS07G0170200 PROTEIN"/>
    <property type="match status" value="1"/>
</dbReference>
<reference evidence="2" key="2">
    <citation type="journal article" date="2022" name="Sci. Total Environ.">
        <title>Prevalence, transmission, and molecular epidemiology of tet(X)-positive bacteria among humans, animals, and environmental niches in China: An epidemiological, and genomic-based study.</title>
        <authorList>
            <person name="Dong N."/>
            <person name="Zeng Y."/>
            <person name="Cai C."/>
            <person name="Sun C."/>
            <person name="Lu J."/>
            <person name="Liu C."/>
            <person name="Zhou H."/>
            <person name="Sun Q."/>
            <person name="Shu L."/>
            <person name="Wang H."/>
            <person name="Wang Y."/>
            <person name="Wang S."/>
            <person name="Wu C."/>
            <person name="Chan E.W."/>
            <person name="Chen G."/>
            <person name="Shen Z."/>
            <person name="Chen S."/>
            <person name="Zhang R."/>
        </authorList>
    </citation>
    <scope>NUCLEOTIDE SEQUENCE</scope>
    <source>
        <strain evidence="2">210</strain>
    </source>
</reference>
<gene>
    <name evidence="2" type="ORF">HX095_08140</name>
</gene>
<dbReference type="AlphaFoldDB" id="A0AAW7DGZ0"/>
<dbReference type="SMART" id="SM00507">
    <property type="entry name" value="HNHc"/>
    <property type="match status" value="1"/>
</dbReference>
<dbReference type="InterPro" id="IPR003615">
    <property type="entry name" value="HNH_nuc"/>
</dbReference>
<dbReference type="Gene3D" id="1.10.30.50">
    <property type="match status" value="1"/>
</dbReference>
<name>A0AAW7DGZ0_9FLAO</name>
<dbReference type="GO" id="GO:0004519">
    <property type="term" value="F:endonuclease activity"/>
    <property type="evidence" value="ECO:0007669"/>
    <property type="project" value="UniProtKB-KW"/>
</dbReference>
<comment type="caution">
    <text evidence="2">The sequence shown here is derived from an EMBL/GenBank/DDBJ whole genome shotgun (WGS) entry which is preliminary data.</text>
</comment>